<proteinExistence type="predicted"/>
<evidence type="ECO:0000313" key="6">
    <source>
        <dbReference type="Proteomes" id="UP000217895"/>
    </source>
</evidence>
<organism evidence="5 6">
    <name type="scientific">Leptolyngbya boryana NIES-2135</name>
    <dbReference type="NCBI Taxonomy" id="1973484"/>
    <lineage>
        <taxon>Bacteria</taxon>
        <taxon>Bacillati</taxon>
        <taxon>Cyanobacteriota</taxon>
        <taxon>Cyanophyceae</taxon>
        <taxon>Leptolyngbyales</taxon>
        <taxon>Leptolyngbyaceae</taxon>
        <taxon>Leptolyngbya group</taxon>
        <taxon>Leptolyngbya</taxon>
    </lineage>
</organism>
<accession>A0A1Z4JHH4</accession>
<gene>
    <name evidence="5" type="ORF">NIES2135_30190</name>
</gene>
<evidence type="ECO:0000259" key="4">
    <source>
        <dbReference type="Pfam" id="PF22528"/>
    </source>
</evidence>
<evidence type="ECO:0000256" key="3">
    <source>
        <dbReference type="ARBA" id="ARBA00022691"/>
    </source>
</evidence>
<name>A0A1Z4JHH4_LEPBY</name>
<keyword evidence="6" id="KW-1185">Reference proteome</keyword>
<protein>
    <submittedName>
        <fullName evidence="5">Type 12 methyltransferase</fullName>
    </submittedName>
</protein>
<dbReference type="PANTHER" id="PTHR11006">
    <property type="entry name" value="PROTEIN ARGININE N-METHYLTRANSFERASE"/>
    <property type="match status" value="1"/>
</dbReference>
<dbReference type="AlphaFoldDB" id="A0A1Z4JHH4"/>
<dbReference type="Pfam" id="PF22528">
    <property type="entry name" value="PRMT_C"/>
    <property type="match status" value="1"/>
</dbReference>
<reference evidence="5 6" key="1">
    <citation type="submission" date="2017-06" db="EMBL/GenBank/DDBJ databases">
        <title>Genome sequencing of cyanobaciteial culture collection at National Institute for Environmental Studies (NIES).</title>
        <authorList>
            <person name="Hirose Y."/>
            <person name="Shimura Y."/>
            <person name="Fujisawa T."/>
            <person name="Nakamura Y."/>
            <person name="Kawachi M."/>
        </authorList>
    </citation>
    <scope>NUCLEOTIDE SEQUENCE [LARGE SCALE GENOMIC DNA]</scope>
    <source>
        <strain evidence="5 6">NIES-2135</strain>
    </source>
</reference>
<feature type="domain" description="Protein arginine N-methyltransferase" evidence="4">
    <location>
        <begin position="152"/>
        <end position="276"/>
    </location>
</feature>
<dbReference type="InterPro" id="IPR029063">
    <property type="entry name" value="SAM-dependent_MTases_sf"/>
</dbReference>
<sequence>MSYLLLQGQQVMTLDARRNAAYLQAMQAVITPDSVVLDLGAGLGIFGLLAAQLGAKRVYMVEPEDIISLTQQIVKANGYSDRIQCLQGKIEEVTIPEPVDVIISVFTGNFLLSEDLLPSLFYARDRYLKPSGVLIPSAAVMETVPASVPAFYEREIAVWSNPHLNLDHSPVRSYVSQAMFFARQDLGQAQYLAEPEKVMALDFYQATDTNCRAEIHHTITQAGICHGWIGWFKMLLGDQWLSTAPHEPPLHWSSAFMPIDPPVAFEVGETVTFKLQRPPYGDWIWQFKSQQTQQQRSTFFSVPNTLKTLQKMAPAYQPNLNTKGKAVHYILAHADGTHSVQELAQQLVSLFPDTFATDQKATKFIQTLVSWLA</sequence>
<keyword evidence="2 5" id="KW-0808">Transferase</keyword>
<evidence type="ECO:0000313" key="5">
    <source>
        <dbReference type="EMBL" id="BAY56189.1"/>
    </source>
</evidence>
<evidence type="ECO:0000256" key="1">
    <source>
        <dbReference type="ARBA" id="ARBA00022603"/>
    </source>
</evidence>
<dbReference type="PANTHER" id="PTHR11006:SF4">
    <property type="entry name" value="PROTEIN ARGININE N-METHYLTRANSFERASE 7"/>
    <property type="match status" value="1"/>
</dbReference>
<keyword evidence="3" id="KW-0949">S-adenosyl-L-methionine</keyword>
<dbReference type="PROSITE" id="PS51678">
    <property type="entry name" value="SAM_MT_PRMT"/>
    <property type="match status" value="1"/>
</dbReference>
<dbReference type="GO" id="GO:0032259">
    <property type="term" value="P:methylation"/>
    <property type="evidence" value="ECO:0007669"/>
    <property type="project" value="UniProtKB-KW"/>
</dbReference>
<dbReference type="GO" id="GO:0016274">
    <property type="term" value="F:protein-arginine N-methyltransferase activity"/>
    <property type="evidence" value="ECO:0007669"/>
    <property type="project" value="InterPro"/>
</dbReference>
<dbReference type="InterPro" id="IPR025799">
    <property type="entry name" value="Arg_MeTrfase"/>
</dbReference>
<keyword evidence="1 5" id="KW-0489">Methyltransferase</keyword>
<dbReference type="Pfam" id="PF06325">
    <property type="entry name" value="PrmA"/>
    <property type="match status" value="1"/>
</dbReference>
<dbReference type="Gene3D" id="2.70.160.11">
    <property type="entry name" value="Hnrnp arginine n-methyltransferase1"/>
    <property type="match status" value="1"/>
</dbReference>
<dbReference type="Gene3D" id="3.40.50.150">
    <property type="entry name" value="Vaccinia Virus protein VP39"/>
    <property type="match status" value="1"/>
</dbReference>
<dbReference type="EMBL" id="AP018203">
    <property type="protein sequence ID" value="BAY56189.1"/>
    <property type="molecule type" value="Genomic_DNA"/>
</dbReference>
<dbReference type="GO" id="GO:0042054">
    <property type="term" value="F:histone methyltransferase activity"/>
    <property type="evidence" value="ECO:0007669"/>
    <property type="project" value="TreeGrafter"/>
</dbReference>
<dbReference type="InterPro" id="IPR055135">
    <property type="entry name" value="PRMT_dom"/>
</dbReference>
<dbReference type="Proteomes" id="UP000217895">
    <property type="component" value="Chromosome"/>
</dbReference>
<evidence type="ECO:0000256" key="2">
    <source>
        <dbReference type="ARBA" id="ARBA00022679"/>
    </source>
</evidence>
<dbReference type="CDD" id="cd02440">
    <property type="entry name" value="AdoMet_MTases"/>
    <property type="match status" value="1"/>
</dbReference>
<dbReference type="SUPFAM" id="SSF53335">
    <property type="entry name" value="S-adenosyl-L-methionine-dependent methyltransferases"/>
    <property type="match status" value="1"/>
</dbReference>